<dbReference type="EMBL" id="JANPWZ010000450">
    <property type="protein sequence ID" value="KAJ3576909.1"/>
    <property type="molecule type" value="Genomic_DNA"/>
</dbReference>
<name>A0A9W8NI09_9PEZI</name>
<dbReference type="FunFam" id="3.50.30.30:FF:000008">
    <property type="entry name" value="Glutamate carboxypeptidase 2"/>
    <property type="match status" value="1"/>
</dbReference>
<evidence type="ECO:0000259" key="5">
    <source>
        <dbReference type="Pfam" id="PF04253"/>
    </source>
</evidence>
<dbReference type="SUPFAM" id="SSF53187">
    <property type="entry name" value="Zn-dependent exopeptidases"/>
    <property type="match status" value="1"/>
</dbReference>
<dbReference type="CDD" id="cd02121">
    <property type="entry name" value="PA_GCPII_like"/>
    <property type="match status" value="1"/>
</dbReference>
<dbReference type="InterPro" id="IPR003137">
    <property type="entry name" value="PA_domain"/>
</dbReference>
<dbReference type="CDD" id="cd08022">
    <property type="entry name" value="M28_PSMA_like"/>
    <property type="match status" value="1"/>
</dbReference>
<dbReference type="SUPFAM" id="SSF47672">
    <property type="entry name" value="Transferrin receptor-like dimerisation domain"/>
    <property type="match status" value="1"/>
</dbReference>
<dbReference type="Gene3D" id="3.50.30.30">
    <property type="match status" value="1"/>
</dbReference>
<evidence type="ECO:0000256" key="1">
    <source>
        <dbReference type="ARBA" id="ARBA00005634"/>
    </source>
</evidence>
<feature type="compositionally biased region" description="Basic and acidic residues" evidence="2">
    <location>
        <begin position="262"/>
        <end position="271"/>
    </location>
</feature>
<keyword evidence="8" id="KW-1185">Reference proteome</keyword>
<proteinExistence type="inferred from homology"/>
<dbReference type="SUPFAM" id="SSF52025">
    <property type="entry name" value="PA domain"/>
    <property type="match status" value="1"/>
</dbReference>
<feature type="signal peptide" evidence="3">
    <location>
        <begin position="1"/>
        <end position="20"/>
    </location>
</feature>
<dbReference type="Pfam" id="PF02225">
    <property type="entry name" value="PA"/>
    <property type="match status" value="1"/>
</dbReference>
<evidence type="ECO:0008006" key="9">
    <source>
        <dbReference type="Google" id="ProtNLM"/>
    </source>
</evidence>
<accession>A0A9W8NI09</accession>
<feature type="region of interest" description="Disordered" evidence="2">
    <location>
        <begin position="251"/>
        <end position="275"/>
    </location>
</feature>
<evidence type="ECO:0000313" key="8">
    <source>
        <dbReference type="Proteomes" id="UP001148614"/>
    </source>
</evidence>
<sequence length="706" mass="77269">MWNTRIQLLCAVALVTLCQACLHERHLQPSELAKRQTTPLSPLSAEEKILVDSVSNISISEWSYYYTHGYHVAGKNMTMAEWTADRFRENGWNASISSYNVYLNYPVNKSLSLTYFNGSTFQPLLEEAPLDADETTTYPNRVPTFHGYSASGSAEAEFVYVGRGQKDDFARLKELGVPLEGKIAVSRYGGPFRGLKVKNAQANGMIGAILFTDTGDDGDVTEANGYAAYPDGPARNPTSVQRGSVQYLSIYPGDPTTPGYPSREDSPRADPKAVQPQIPSIPISYVDAIPILAALDGHGVDGETVNRTRWVGAFNVSYSTGPAPGTTISMSNLMEDVYTDIWDTIGIINGTNPDETVVIGNHRDAWIIGGGADPNSGTAIIVELSKAFGKLLATGWRPKRNIVLCSWDAEEYGLVGSTEWVEEYVPWLTDTAVSYLNIDVGASGAWPYIEATPELHEISTNVMKKVPWMDTNRTMYDAWLEFAGGYIGVLGSGSDYTSFVHKGIGAIDMGSNGNDGDPIYHYHSNYDSYHWMTNFGDPGFLAHKYMTKYLTLLAYDLATADALPLNVSNWATQMEVYYEDLLSTINSTADSLDVSQLRAALDEFTLGTLDIVALEQQAVTTQDADLTTLVNHKKRDFQRGFVSQGGLPNREFYQNLIFAPGIDTGYAPTTFPGITEAYLAGNISLAAEYVQKTADAILVAANIIKT</sequence>
<dbReference type="PANTHER" id="PTHR10404:SF46">
    <property type="entry name" value="VACUOLAR PROTEIN SORTING-ASSOCIATED PROTEIN 70"/>
    <property type="match status" value="1"/>
</dbReference>
<evidence type="ECO:0000313" key="7">
    <source>
        <dbReference type="EMBL" id="KAJ3576909.1"/>
    </source>
</evidence>
<dbReference type="VEuPathDB" id="FungiDB:F4678DRAFT_49816"/>
<dbReference type="InterPro" id="IPR046450">
    <property type="entry name" value="PA_dom_sf"/>
</dbReference>
<feature type="domain" description="Peptidase M28" evidence="6">
    <location>
        <begin position="344"/>
        <end position="529"/>
    </location>
</feature>
<reference evidence="7" key="1">
    <citation type="submission" date="2022-07" db="EMBL/GenBank/DDBJ databases">
        <title>Genome Sequence of Xylaria arbuscula.</title>
        <authorList>
            <person name="Buettner E."/>
        </authorList>
    </citation>
    <scope>NUCLEOTIDE SEQUENCE</scope>
    <source>
        <strain evidence="7">VT107</strain>
    </source>
</reference>
<dbReference type="InterPro" id="IPR036757">
    <property type="entry name" value="TFR-like_dimer_dom_sf"/>
</dbReference>
<organism evidence="7 8">
    <name type="scientific">Xylaria arbuscula</name>
    <dbReference type="NCBI Taxonomy" id="114810"/>
    <lineage>
        <taxon>Eukaryota</taxon>
        <taxon>Fungi</taxon>
        <taxon>Dikarya</taxon>
        <taxon>Ascomycota</taxon>
        <taxon>Pezizomycotina</taxon>
        <taxon>Sordariomycetes</taxon>
        <taxon>Xylariomycetidae</taxon>
        <taxon>Xylariales</taxon>
        <taxon>Xylariaceae</taxon>
        <taxon>Xylaria</taxon>
    </lineage>
</organism>
<evidence type="ECO:0000256" key="2">
    <source>
        <dbReference type="SAM" id="MobiDB-lite"/>
    </source>
</evidence>
<dbReference type="PANTHER" id="PTHR10404">
    <property type="entry name" value="N-ACETYLATED-ALPHA-LINKED ACIDIC DIPEPTIDASE"/>
    <property type="match status" value="1"/>
</dbReference>
<dbReference type="Pfam" id="PF04389">
    <property type="entry name" value="Peptidase_M28"/>
    <property type="match status" value="1"/>
</dbReference>
<dbReference type="Gene3D" id="3.40.630.10">
    <property type="entry name" value="Zn peptidases"/>
    <property type="match status" value="1"/>
</dbReference>
<comment type="caution">
    <text evidence="7">The sequence shown here is derived from an EMBL/GenBank/DDBJ whole genome shotgun (WGS) entry which is preliminary data.</text>
</comment>
<gene>
    <name evidence="7" type="ORF">NPX13_g3563</name>
</gene>
<comment type="similarity">
    <text evidence="1">Belongs to the peptidase M28 family. M28B subfamily.</text>
</comment>
<dbReference type="InterPro" id="IPR007365">
    <property type="entry name" value="TFR-like_dimer_dom"/>
</dbReference>
<dbReference type="GO" id="GO:0004180">
    <property type="term" value="F:carboxypeptidase activity"/>
    <property type="evidence" value="ECO:0007669"/>
    <property type="project" value="TreeGrafter"/>
</dbReference>
<dbReference type="InterPro" id="IPR039373">
    <property type="entry name" value="Peptidase_M28B"/>
</dbReference>
<evidence type="ECO:0000259" key="4">
    <source>
        <dbReference type="Pfam" id="PF02225"/>
    </source>
</evidence>
<dbReference type="InterPro" id="IPR007484">
    <property type="entry name" value="Peptidase_M28"/>
</dbReference>
<keyword evidence="3" id="KW-0732">Signal</keyword>
<dbReference type="Gene3D" id="1.20.930.40">
    <property type="entry name" value="Transferrin receptor-like, dimerisation domain"/>
    <property type="match status" value="1"/>
</dbReference>
<feature type="chain" id="PRO_5040737115" description="Glutamate carboxypeptidase" evidence="3">
    <location>
        <begin position="21"/>
        <end position="706"/>
    </location>
</feature>
<dbReference type="FunFam" id="3.40.630.10:FF:000101">
    <property type="entry name" value="N-acetylated alpha-linked acidic dipeptidase like 1"/>
    <property type="match status" value="1"/>
</dbReference>
<evidence type="ECO:0000259" key="6">
    <source>
        <dbReference type="Pfam" id="PF04389"/>
    </source>
</evidence>
<feature type="domain" description="Transferrin receptor-like dimerisation" evidence="5">
    <location>
        <begin position="593"/>
        <end position="704"/>
    </location>
</feature>
<dbReference type="AlphaFoldDB" id="A0A9W8NI09"/>
<protein>
    <recommendedName>
        <fullName evidence="9">Glutamate carboxypeptidase</fullName>
    </recommendedName>
</protein>
<dbReference type="Pfam" id="PF04253">
    <property type="entry name" value="TFR_dimer"/>
    <property type="match status" value="1"/>
</dbReference>
<evidence type="ECO:0000256" key="3">
    <source>
        <dbReference type="SAM" id="SignalP"/>
    </source>
</evidence>
<feature type="domain" description="PA" evidence="4">
    <location>
        <begin position="160"/>
        <end position="244"/>
    </location>
</feature>
<dbReference type="Proteomes" id="UP001148614">
    <property type="component" value="Unassembled WGS sequence"/>
</dbReference>